<dbReference type="PANTHER" id="PTHR20857:SF15">
    <property type="entry name" value="THIAMINE-PHOSPHATE SYNTHASE"/>
    <property type="match status" value="1"/>
</dbReference>
<evidence type="ECO:0000256" key="6">
    <source>
        <dbReference type="ARBA" id="ARBA00047334"/>
    </source>
</evidence>
<dbReference type="Pfam" id="PF02581">
    <property type="entry name" value="TMP-TENI"/>
    <property type="match status" value="1"/>
</dbReference>
<accession>A0A1X9SM89</accession>
<gene>
    <name evidence="9 13" type="primary">thiE</name>
    <name evidence="13" type="ORF">CLAN_0580</name>
</gene>
<evidence type="ECO:0000256" key="10">
    <source>
        <dbReference type="RuleBase" id="RU003826"/>
    </source>
</evidence>
<keyword evidence="5 9" id="KW-0784">Thiamine biosynthesis</keyword>
<dbReference type="InterPro" id="IPR036206">
    <property type="entry name" value="ThiamineP_synth_sf"/>
</dbReference>
<feature type="binding site" evidence="9">
    <location>
        <position position="103"/>
    </location>
    <ligand>
        <name>4-amino-2-methyl-5-(diphosphooxymethyl)pyrimidine</name>
        <dbReference type="ChEBI" id="CHEBI:57841"/>
    </ligand>
</feature>
<dbReference type="InterPro" id="IPR022998">
    <property type="entry name" value="ThiamineP_synth_TenI"/>
</dbReference>
<keyword evidence="2 9" id="KW-0808">Transferase</keyword>
<feature type="binding site" evidence="9">
    <location>
        <position position="133"/>
    </location>
    <ligand>
        <name>4-amino-2-methyl-5-(diphosphooxymethyl)pyrimidine</name>
        <dbReference type="ChEBI" id="CHEBI:57841"/>
    </ligand>
</feature>
<dbReference type="UniPathway" id="UPA00060">
    <property type="reaction ID" value="UER00141"/>
</dbReference>
<dbReference type="RefSeq" id="WP_100590545.1">
    <property type="nucleotide sequence ID" value="NZ_CP015578.1"/>
</dbReference>
<evidence type="ECO:0000259" key="12">
    <source>
        <dbReference type="Pfam" id="PF02581"/>
    </source>
</evidence>
<dbReference type="InterPro" id="IPR013785">
    <property type="entry name" value="Aldolase_TIM"/>
</dbReference>
<dbReference type="AlphaFoldDB" id="A0A1X9SM89"/>
<dbReference type="GeneID" id="46921054"/>
<feature type="binding site" evidence="9">
    <location>
        <begin position="180"/>
        <end position="181"/>
    </location>
    <ligand>
        <name>2-[(2R,5Z)-2-carboxy-4-methylthiazol-5(2H)-ylidene]ethyl phosphate</name>
        <dbReference type="ChEBI" id="CHEBI:62899"/>
    </ligand>
</feature>
<dbReference type="HAMAP" id="MF_00097">
    <property type="entry name" value="TMP_synthase"/>
    <property type="match status" value="1"/>
</dbReference>
<dbReference type="CDD" id="cd00564">
    <property type="entry name" value="TMP_TenI"/>
    <property type="match status" value="1"/>
</dbReference>
<reference evidence="14" key="1">
    <citation type="journal article" date="2017" name="Genome Biol. Evol.">
        <title>Comparative Genomic Analysis Identifies a Campylobacter Clade Deficient in Selenium Metabolism.</title>
        <authorList>
            <person name="Miller W.G."/>
            <person name="Yee E."/>
            <person name="Lopes B.S."/>
            <person name="Chapman M.H."/>
            <person name="Huynh S."/>
            <person name="Bono J.L."/>
            <person name="Parker C.T."/>
            <person name="Strachan N.J.C."/>
            <person name="Forbes K.J."/>
        </authorList>
    </citation>
    <scope>NUCLEOTIDE SEQUENCE [LARGE SCALE GENOMIC DNA]</scope>
    <source>
        <strain evidence="14">NCTC 13004</strain>
    </source>
</reference>
<feature type="binding site" evidence="9">
    <location>
        <position position="64"/>
    </location>
    <ligand>
        <name>4-amino-2-methyl-5-(diphosphooxymethyl)pyrimidine</name>
        <dbReference type="ChEBI" id="CHEBI:57841"/>
    </ligand>
</feature>
<comment type="catalytic activity">
    <reaction evidence="6 9 10">
        <text>4-methyl-5-(2-phosphooxyethyl)-thiazole + 4-amino-2-methyl-5-(diphosphooxymethyl)pyrimidine + H(+) = thiamine phosphate + diphosphate</text>
        <dbReference type="Rhea" id="RHEA:22328"/>
        <dbReference type="ChEBI" id="CHEBI:15378"/>
        <dbReference type="ChEBI" id="CHEBI:33019"/>
        <dbReference type="ChEBI" id="CHEBI:37575"/>
        <dbReference type="ChEBI" id="CHEBI:57841"/>
        <dbReference type="ChEBI" id="CHEBI:58296"/>
        <dbReference type="EC" id="2.5.1.3"/>
    </reaction>
</comment>
<dbReference type="EMBL" id="CP015578">
    <property type="protein sequence ID" value="ARQ97329.1"/>
    <property type="molecule type" value="Genomic_DNA"/>
</dbReference>
<feature type="binding site" evidence="9">
    <location>
        <position position="160"/>
    </location>
    <ligand>
        <name>2-[(2R,5Z)-2-carboxy-4-methylthiazol-5(2H)-ylidene]ethyl phosphate</name>
        <dbReference type="ChEBI" id="CHEBI:62899"/>
    </ligand>
</feature>
<evidence type="ECO:0000256" key="2">
    <source>
        <dbReference type="ARBA" id="ARBA00022679"/>
    </source>
</evidence>
<keyword evidence="3 9" id="KW-0479">Metal-binding</keyword>
<dbReference type="InterPro" id="IPR034291">
    <property type="entry name" value="TMP_synthase"/>
</dbReference>
<dbReference type="Gene3D" id="3.20.20.70">
    <property type="entry name" value="Aldolase class I"/>
    <property type="match status" value="1"/>
</dbReference>
<sequence>MNQIYALTDQHFTPLNTLKAQINELLAGGVKIIQYRNKSQNHDISLLKDIAKICKNNNAKFIINDDVSLAQIVQADGVHIGKDDETLKRARDILGYKAFIGVSCYNDLNLAQNAVTNGADYIAFGAIFPSLSKPNATLCELDIIKEARVKFKTKIAVIGGINSLNLKEIKDIGVDYIAIISALYTDGSISENLIKLNRALKG</sequence>
<dbReference type="PANTHER" id="PTHR20857">
    <property type="entry name" value="THIAMINE-PHOSPHATE PYROPHOSPHORYLASE"/>
    <property type="match status" value="1"/>
</dbReference>
<evidence type="ECO:0000256" key="5">
    <source>
        <dbReference type="ARBA" id="ARBA00022977"/>
    </source>
</evidence>
<evidence type="ECO:0000256" key="1">
    <source>
        <dbReference type="ARBA" id="ARBA00005165"/>
    </source>
</evidence>
<dbReference type="GO" id="GO:0009229">
    <property type="term" value="P:thiamine diphosphate biosynthetic process"/>
    <property type="evidence" value="ECO:0007669"/>
    <property type="project" value="UniProtKB-UniRule"/>
</dbReference>
<evidence type="ECO:0000256" key="7">
    <source>
        <dbReference type="ARBA" id="ARBA00047851"/>
    </source>
</evidence>
<comment type="catalytic activity">
    <reaction evidence="8 9 10">
        <text>2-[(2R,5Z)-2-carboxy-4-methylthiazol-5(2H)-ylidene]ethyl phosphate + 4-amino-2-methyl-5-(diphosphooxymethyl)pyrimidine + 2 H(+) = thiamine phosphate + CO2 + diphosphate</text>
        <dbReference type="Rhea" id="RHEA:47844"/>
        <dbReference type="ChEBI" id="CHEBI:15378"/>
        <dbReference type="ChEBI" id="CHEBI:16526"/>
        <dbReference type="ChEBI" id="CHEBI:33019"/>
        <dbReference type="ChEBI" id="CHEBI:37575"/>
        <dbReference type="ChEBI" id="CHEBI:57841"/>
        <dbReference type="ChEBI" id="CHEBI:62899"/>
        <dbReference type="EC" id="2.5.1.3"/>
    </reaction>
</comment>
<comment type="pathway">
    <text evidence="1 9 11">Cofactor biosynthesis; thiamine diphosphate biosynthesis; thiamine phosphate from 4-amino-2-methyl-5-diphosphomethylpyrimidine and 4-methyl-5-(2-phosphoethyl)-thiazole: step 1/1.</text>
</comment>
<dbReference type="KEGG" id="clx:CLAN_0580"/>
<dbReference type="GO" id="GO:0004789">
    <property type="term" value="F:thiamine-phosphate diphosphorylase activity"/>
    <property type="evidence" value="ECO:0007669"/>
    <property type="project" value="UniProtKB-UniRule"/>
</dbReference>
<dbReference type="GO" id="GO:0000287">
    <property type="term" value="F:magnesium ion binding"/>
    <property type="evidence" value="ECO:0007669"/>
    <property type="project" value="UniProtKB-UniRule"/>
</dbReference>
<feature type="binding site" evidence="9">
    <location>
        <position position="84"/>
    </location>
    <ligand>
        <name>Mg(2+)</name>
        <dbReference type="ChEBI" id="CHEBI:18420"/>
    </ligand>
</feature>
<reference evidence="14" key="2">
    <citation type="journal article" date="2017" name="Genome Biol. Evol.">
        <title>Comparative genomic analysis identifies a Campylobacter clade deficient in selenium metabolism.</title>
        <authorList>
            <person name="Miller W.G."/>
            <person name="Yee E."/>
            <person name="Lopes B.S."/>
            <person name="Chapman M.H."/>
            <person name="Huynh S."/>
            <person name="Bono J.L."/>
            <person name="Parker C.T."/>
            <person name="Strachan N.J.C."/>
            <person name="Forbes K.J."/>
        </authorList>
    </citation>
    <scope>NUCLEOTIDE SEQUENCE [LARGE SCALE GENOMIC DNA]</scope>
    <source>
        <strain evidence="14">NCTC 13004</strain>
    </source>
</reference>
<proteinExistence type="inferred from homology"/>
<comment type="catalytic activity">
    <reaction evidence="7 9 10">
        <text>2-(2-carboxy-4-methylthiazol-5-yl)ethyl phosphate + 4-amino-2-methyl-5-(diphosphooxymethyl)pyrimidine + 2 H(+) = thiamine phosphate + CO2 + diphosphate</text>
        <dbReference type="Rhea" id="RHEA:47848"/>
        <dbReference type="ChEBI" id="CHEBI:15378"/>
        <dbReference type="ChEBI" id="CHEBI:16526"/>
        <dbReference type="ChEBI" id="CHEBI:33019"/>
        <dbReference type="ChEBI" id="CHEBI:37575"/>
        <dbReference type="ChEBI" id="CHEBI:57841"/>
        <dbReference type="ChEBI" id="CHEBI:62890"/>
        <dbReference type="EC" id="2.5.1.3"/>
    </reaction>
</comment>
<evidence type="ECO:0000256" key="4">
    <source>
        <dbReference type="ARBA" id="ARBA00022842"/>
    </source>
</evidence>
<dbReference type="SUPFAM" id="SSF51391">
    <property type="entry name" value="Thiamin phosphate synthase"/>
    <property type="match status" value="1"/>
</dbReference>
<comment type="function">
    <text evidence="9">Condenses 4-methyl-5-(beta-hydroxyethyl)thiazole monophosphate (THZ-P) and 2-methyl-4-amino-5-hydroxymethyl pyrimidine pyrophosphate (HMP-PP) to form thiamine monophosphate (TMP).</text>
</comment>
<protein>
    <recommendedName>
        <fullName evidence="9">Thiamine-phosphate synthase</fullName>
        <shortName evidence="9">TP synthase</shortName>
        <shortName evidence="9">TPS</shortName>
        <ecNumber evidence="9">2.5.1.3</ecNumber>
    </recommendedName>
    <alternativeName>
        <fullName evidence="9">Thiamine-phosphate pyrophosphorylase</fullName>
        <shortName evidence="9">TMP pyrophosphorylase</shortName>
        <shortName evidence="9">TMP-PPase</shortName>
    </alternativeName>
</protein>
<evidence type="ECO:0000256" key="11">
    <source>
        <dbReference type="RuleBase" id="RU004253"/>
    </source>
</evidence>
<evidence type="ECO:0000256" key="9">
    <source>
        <dbReference type="HAMAP-Rule" id="MF_00097"/>
    </source>
</evidence>
<feature type="domain" description="Thiamine phosphate synthase/TenI" evidence="12">
    <location>
        <begin position="4"/>
        <end position="183"/>
    </location>
</feature>
<dbReference type="GO" id="GO:0005737">
    <property type="term" value="C:cytoplasm"/>
    <property type="evidence" value="ECO:0007669"/>
    <property type="project" value="TreeGrafter"/>
</dbReference>
<organism evidence="13 14">
    <name type="scientific">Campylobacter lanienae NCTC 13004</name>
    <dbReference type="NCBI Taxonomy" id="1031753"/>
    <lineage>
        <taxon>Bacteria</taxon>
        <taxon>Pseudomonadati</taxon>
        <taxon>Campylobacterota</taxon>
        <taxon>Epsilonproteobacteria</taxon>
        <taxon>Campylobacterales</taxon>
        <taxon>Campylobacteraceae</taxon>
        <taxon>Campylobacter</taxon>
    </lineage>
</organism>
<dbReference type="Proteomes" id="UP000202031">
    <property type="component" value="Chromosome"/>
</dbReference>
<dbReference type="GO" id="GO:0009228">
    <property type="term" value="P:thiamine biosynthetic process"/>
    <property type="evidence" value="ECO:0007669"/>
    <property type="project" value="UniProtKB-KW"/>
</dbReference>
<comment type="similarity">
    <text evidence="9 10">Belongs to the thiamine-phosphate synthase family.</text>
</comment>
<evidence type="ECO:0000313" key="14">
    <source>
        <dbReference type="Proteomes" id="UP000202031"/>
    </source>
</evidence>
<feature type="binding site" evidence="9">
    <location>
        <position position="65"/>
    </location>
    <ligand>
        <name>Mg(2+)</name>
        <dbReference type="ChEBI" id="CHEBI:18420"/>
    </ligand>
</feature>
<comment type="cofactor">
    <cofactor evidence="9">
        <name>Mg(2+)</name>
        <dbReference type="ChEBI" id="CHEBI:18420"/>
    </cofactor>
    <text evidence="9">Binds 1 Mg(2+) ion per subunit.</text>
</comment>
<evidence type="ECO:0000256" key="3">
    <source>
        <dbReference type="ARBA" id="ARBA00022723"/>
    </source>
</evidence>
<dbReference type="EC" id="2.5.1.3" evidence="9"/>
<feature type="binding site" evidence="9">
    <location>
        <begin position="130"/>
        <end position="132"/>
    </location>
    <ligand>
        <name>2-[(2R,5Z)-2-carboxy-4-methylthiazol-5(2H)-ylidene]ethyl phosphate</name>
        <dbReference type="ChEBI" id="CHEBI:62899"/>
    </ligand>
</feature>
<keyword evidence="4 9" id="KW-0460">Magnesium</keyword>
<evidence type="ECO:0000313" key="13">
    <source>
        <dbReference type="EMBL" id="ARQ97329.1"/>
    </source>
</evidence>
<dbReference type="NCBIfam" id="TIGR00693">
    <property type="entry name" value="thiE"/>
    <property type="match status" value="1"/>
</dbReference>
<feature type="binding site" evidence="9">
    <location>
        <begin position="34"/>
        <end position="38"/>
    </location>
    <ligand>
        <name>4-amino-2-methyl-5-(diphosphooxymethyl)pyrimidine</name>
        <dbReference type="ChEBI" id="CHEBI:57841"/>
    </ligand>
</feature>
<evidence type="ECO:0000256" key="8">
    <source>
        <dbReference type="ARBA" id="ARBA00047883"/>
    </source>
</evidence>
<name>A0A1X9SM89_9BACT</name>